<comment type="caution">
    <text evidence="8">The sequence shown here is derived from an EMBL/GenBank/DDBJ whole genome shotgun (WGS) entry which is preliminary data.</text>
</comment>
<evidence type="ECO:0000256" key="2">
    <source>
        <dbReference type="ARBA" id="ARBA00011716"/>
    </source>
</evidence>
<gene>
    <name evidence="7 8" type="primary">pfdA</name>
    <name evidence="8" type="ORF">ENS19_01635</name>
</gene>
<keyword evidence="7" id="KW-0963">Cytoplasm</keyword>
<dbReference type="GO" id="GO:0016272">
    <property type="term" value="C:prefoldin complex"/>
    <property type="evidence" value="ECO:0007669"/>
    <property type="project" value="UniProtKB-UniRule"/>
</dbReference>
<dbReference type="InterPro" id="IPR011599">
    <property type="entry name" value="PFD_alpha_archaea"/>
</dbReference>
<evidence type="ECO:0000256" key="3">
    <source>
        <dbReference type="ARBA" id="ARBA00023186"/>
    </source>
</evidence>
<dbReference type="InterPro" id="IPR009053">
    <property type="entry name" value="Prefoldin"/>
</dbReference>
<dbReference type="AlphaFoldDB" id="A0A7C3ERC2"/>
<evidence type="ECO:0000256" key="6">
    <source>
        <dbReference type="ARBA" id="ARBA00044231"/>
    </source>
</evidence>
<comment type="similarity">
    <text evidence="7">Belongs to the prefoldin alpha subunit family.</text>
</comment>
<dbReference type="CDD" id="cd23160">
    <property type="entry name" value="Prefoldin_alpha_GimC"/>
    <property type="match status" value="1"/>
</dbReference>
<dbReference type="HAMAP" id="MF_00308">
    <property type="entry name" value="PfdA"/>
    <property type="match status" value="1"/>
</dbReference>
<evidence type="ECO:0000256" key="1">
    <source>
        <dbReference type="ARBA" id="ARBA00010048"/>
    </source>
</evidence>
<proteinExistence type="inferred from homology"/>
<evidence type="ECO:0000256" key="5">
    <source>
        <dbReference type="ARBA" id="ARBA00044156"/>
    </source>
</evidence>
<dbReference type="GO" id="GO:0051082">
    <property type="term" value="F:unfolded protein binding"/>
    <property type="evidence" value="ECO:0007669"/>
    <property type="project" value="UniProtKB-UniRule"/>
</dbReference>
<accession>A0A7C3ERC2</accession>
<dbReference type="NCBIfam" id="TIGR00293">
    <property type="entry name" value="prefoldin subunit alpha"/>
    <property type="match status" value="1"/>
</dbReference>
<dbReference type="SUPFAM" id="SSF46579">
    <property type="entry name" value="Prefoldin"/>
    <property type="match status" value="1"/>
</dbReference>
<comment type="subunit">
    <text evidence="2 7">Heterohexamer of two alpha and four beta subunits.</text>
</comment>
<organism evidence="8">
    <name type="scientific">Candidatus Methanomethylicus mesodigestus</name>
    <dbReference type="NCBI Taxonomy" id="1867258"/>
    <lineage>
        <taxon>Archaea</taxon>
        <taxon>Thermoproteota</taxon>
        <taxon>Methanosuratincolia</taxon>
        <taxon>Candidatus Methanomethylicales</taxon>
        <taxon>Candidatus Methanomethylicaceae</taxon>
        <taxon>Candidatus Methanomethylicus</taxon>
    </lineage>
</organism>
<sequence length="152" mass="16745">MSQPKQPTKLPPKEELDNLLVEFSNLKAYADAVRQQLDLTTNVIAELILSKASMSEIKSREGKGEVMIHIGAGNYIKAQLQDVKNVVIGIGAGVSVEKSLDDAITEIDSRIKQAQDQSNYLQNQYIQASGRMSQIQPRIDQLYSQIEASGQA</sequence>
<dbReference type="InterPro" id="IPR004127">
    <property type="entry name" value="Prefoldin_subunit_alpha"/>
</dbReference>
<dbReference type="PANTHER" id="PTHR12674">
    <property type="entry name" value="PREFOLDIN SUBUNIT 5"/>
    <property type="match status" value="1"/>
</dbReference>
<protein>
    <recommendedName>
        <fullName evidence="5 7">Prefoldin subunit alpha</fullName>
    </recommendedName>
    <alternativeName>
        <fullName evidence="6 7">GimC subunit alpha</fullName>
    </alternativeName>
</protein>
<reference evidence="8" key="1">
    <citation type="journal article" date="2020" name="mSystems">
        <title>Genome- and Community-Level Interaction Insights into Carbon Utilization and Element Cycling Functions of Hydrothermarchaeota in Hydrothermal Sediment.</title>
        <authorList>
            <person name="Zhou Z."/>
            <person name="Liu Y."/>
            <person name="Xu W."/>
            <person name="Pan J."/>
            <person name="Luo Z.H."/>
            <person name="Li M."/>
        </authorList>
    </citation>
    <scope>NUCLEOTIDE SEQUENCE [LARGE SCALE GENOMIC DNA]</scope>
    <source>
        <strain evidence="8">SpSt-468</strain>
    </source>
</reference>
<dbReference type="GO" id="GO:0006457">
    <property type="term" value="P:protein folding"/>
    <property type="evidence" value="ECO:0007669"/>
    <property type="project" value="UniProtKB-UniRule"/>
</dbReference>
<comment type="subcellular location">
    <subcellularLocation>
        <location evidence="7">Cytoplasm</location>
    </subcellularLocation>
</comment>
<dbReference type="GO" id="GO:0005737">
    <property type="term" value="C:cytoplasm"/>
    <property type="evidence" value="ECO:0007669"/>
    <property type="project" value="UniProtKB-SubCell"/>
</dbReference>
<keyword evidence="3 7" id="KW-0143">Chaperone</keyword>
<comment type="similarity">
    <text evidence="1">Belongs to the prefoldin subunit alpha family.</text>
</comment>
<dbReference type="Pfam" id="PF02996">
    <property type="entry name" value="Prefoldin"/>
    <property type="match status" value="1"/>
</dbReference>
<evidence type="ECO:0000313" key="8">
    <source>
        <dbReference type="EMBL" id="HFK19964.1"/>
    </source>
</evidence>
<evidence type="ECO:0000256" key="7">
    <source>
        <dbReference type="HAMAP-Rule" id="MF_00308"/>
    </source>
</evidence>
<dbReference type="EMBL" id="DSTX01000002">
    <property type="protein sequence ID" value="HFK19964.1"/>
    <property type="molecule type" value="Genomic_DNA"/>
</dbReference>
<name>A0A7C3ERC2_9CREN</name>
<dbReference type="Gene3D" id="1.10.287.370">
    <property type="match status" value="1"/>
</dbReference>
<comment type="function">
    <text evidence="4 7">Molecular chaperone capable of stabilizing a range of proteins. Seems to fulfill an ATP-independent, HSP70-like function in archaeal de novo protein folding.</text>
</comment>
<evidence type="ECO:0000256" key="4">
    <source>
        <dbReference type="ARBA" id="ARBA00025077"/>
    </source>
</evidence>
<dbReference type="PANTHER" id="PTHR12674:SF2">
    <property type="entry name" value="PREFOLDIN SUBUNIT 5"/>
    <property type="match status" value="1"/>
</dbReference>